<organism evidence="1 2">
    <name type="scientific">Murimonas intestini</name>
    <dbReference type="NCBI Taxonomy" id="1337051"/>
    <lineage>
        <taxon>Bacteria</taxon>
        <taxon>Bacillati</taxon>
        <taxon>Bacillota</taxon>
        <taxon>Clostridia</taxon>
        <taxon>Lachnospirales</taxon>
        <taxon>Lachnospiraceae</taxon>
        <taxon>Murimonas</taxon>
    </lineage>
</organism>
<proteinExistence type="predicted"/>
<evidence type="ECO:0000313" key="2">
    <source>
        <dbReference type="Proteomes" id="UP000245412"/>
    </source>
</evidence>
<keyword evidence="2" id="KW-1185">Reference proteome</keyword>
<dbReference type="EMBL" id="QGGY01000001">
    <property type="protein sequence ID" value="PWJ78820.1"/>
    <property type="molecule type" value="Genomic_DNA"/>
</dbReference>
<accession>A0AB73T9F9</accession>
<evidence type="ECO:0008006" key="3">
    <source>
        <dbReference type="Google" id="ProtNLM"/>
    </source>
</evidence>
<dbReference type="PANTHER" id="PTHR36848">
    <property type="entry name" value="DNA-BINDING PROTEIN (PUTATIVE SECRETED PROTEIN)-RELATED"/>
    <property type="match status" value="1"/>
</dbReference>
<dbReference type="RefSeq" id="WP_109624264.1">
    <property type="nucleotide sequence ID" value="NZ_JANKBI010000001.1"/>
</dbReference>
<reference evidence="1 2" key="1">
    <citation type="submission" date="2018-05" db="EMBL/GenBank/DDBJ databases">
        <authorList>
            <person name="Goeker M."/>
            <person name="Huntemann M."/>
            <person name="Clum A."/>
            <person name="Pillay M."/>
            <person name="Palaniappan K."/>
            <person name="Varghese N."/>
            <person name="Mikhailova N."/>
            <person name="Stamatis D."/>
            <person name="Reddy T."/>
            <person name="Daum C."/>
            <person name="Shapiro N."/>
            <person name="Ivanova N."/>
            <person name="Kyrpides N."/>
            <person name="Woyke T."/>
        </authorList>
    </citation>
    <scope>NUCLEOTIDE SEQUENCE [LARGE SCALE GENOMIC DNA]</scope>
    <source>
        <strain evidence="1 2">DSM 26524</strain>
    </source>
</reference>
<dbReference type="Proteomes" id="UP000245412">
    <property type="component" value="Unassembled WGS sequence"/>
</dbReference>
<name>A0AB73T9F9_9FIRM</name>
<dbReference type="PANTHER" id="PTHR36848:SF2">
    <property type="entry name" value="SECRETED PROTEIN"/>
    <property type="match status" value="1"/>
</dbReference>
<comment type="caution">
    <text evidence="1">The sequence shown here is derived from an EMBL/GenBank/DDBJ whole genome shotgun (WGS) entry which is preliminary data.</text>
</comment>
<evidence type="ECO:0000313" key="1">
    <source>
        <dbReference type="EMBL" id="PWJ78820.1"/>
    </source>
</evidence>
<sequence>MRADYSKFLEPSGKYRGKPFWAWNGKLEKEELLRQIDVFKKMGFGGYFMHSRTGLATEYLGTEWFELINACADYGERQEMESWLYDEDRWPSGTAGGMASEPEKYRAHFLVMECFNQDEYAARDMRPDEMAFACVLENGELVRYYKLQKGREAGAGETVAVFYEEPAKEQDIYNGATYLDTMNPEAVQYFISITHEAYHDKCNKRLGSSIKGIFTDEPHRNPMFTEFNNGRENAVPYTPGLFEKFEQRFGYQLQRQLPDLFFRKKDQPLLKVKWDYIELCQELFLESYAVPMQKWCNEHHIIFTGHVLHEDTLTAQTVMQGSLMRFYEYMDIPGVDVLFRDNENWWIIKQAASAARQMGKDQLLSELYGCTGWQMSFQDYKNCGDWQALFGVNFRCQHLSWYTMKGEGKRDYPASIFFQSAWYREYKYVEDYFSRINCFLEGAQPECRLLVLNPVESVWARAYGGAFDCIDPRDTEIKLLEKRYRDTFQYLTEARIDFEYGDEGILEHAGKIQNGKILVGCCLYDRVLVTGMDTMRSSTLHLLRQLSEEGGEVIFAGKVPSYVNAESSDEVLELAGTAKRIPFTRNSIAGACADGTEITAGGEAQRDILARSYRDGNDRKVMLLNKNWEAEYRDVPICLGAGKSASCWNARNGQVYPLNCKEKEGKLYVNISFAKGEEKLFLISDEKDGERRQPQKEEGCTYLLPDCFQYELSEKNICVLDMAKVSIKGTEFGPMDVLRADRAIRDHLGLCYRGGEMRQPWYEDKTEKCRRIPVETVDICYTVRMEILCEAELAVEDISHIRRIEINGKAISLCPSGIWIDPCFARLKIPKEYLIVGGNSIVLTMDYDRHSGIESVWLLGDFGVRLEEGSLPVIIGLPDKVSTGDISNQGFPFYSGKITYRFTEVQGISQVRMADFRGACAILRGKQEVILGFEPFEGCVEDLWGIQIVFGRRNTFGPLHQFPREQPYVEPASFLTEGNNWSGKYVLYEQGMLEKPEVKVIKPH</sequence>
<dbReference type="InterPro" id="IPR053161">
    <property type="entry name" value="Ulvan_degrading_GH"/>
</dbReference>
<protein>
    <recommendedName>
        <fullName evidence="3">Glycoside hydrolase</fullName>
    </recommendedName>
</protein>
<gene>
    <name evidence="1" type="ORF">C7383_101189</name>
</gene>
<dbReference type="AlphaFoldDB" id="A0AB73T9F9"/>